<feature type="binding site" evidence="14">
    <location>
        <position position="238"/>
    </location>
    <ligand>
        <name>ATP</name>
        <dbReference type="ChEBI" id="CHEBI:30616"/>
    </ligand>
</feature>
<keyword evidence="8 13" id="KW-0548">Nucleotidyltransferase</keyword>
<comment type="subcellular location">
    <subcellularLocation>
        <location evidence="1 13">Cytoplasm</location>
    </subcellularLocation>
</comment>
<comment type="similarity">
    <text evidence="2 13">Belongs to the SUA5 family.</text>
</comment>
<reference evidence="16 17" key="1">
    <citation type="submission" date="2019-02" db="EMBL/GenBank/DDBJ databases">
        <title>Deep-cultivation of Planctomycetes and their phenomic and genomic characterization uncovers novel biology.</title>
        <authorList>
            <person name="Wiegand S."/>
            <person name="Jogler M."/>
            <person name="Boedeker C."/>
            <person name="Pinto D."/>
            <person name="Vollmers J."/>
            <person name="Rivas-Marin E."/>
            <person name="Kohn T."/>
            <person name="Peeters S.H."/>
            <person name="Heuer A."/>
            <person name="Rast P."/>
            <person name="Oberbeckmann S."/>
            <person name="Bunk B."/>
            <person name="Jeske O."/>
            <person name="Meyerdierks A."/>
            <person name="Storesund J.E."/>
            <person name="Kallscheuer N."/>
            <person name="Luecker S."/>
            <person name="Lage O.M."/>
            <person name="Pohl T."/>
            <person name="Merkel B.J."/>
            <person name="Hornburger P."/>
            <person name="Mueller R.-W."/>
            <person name="Bruemmer F."/>
            <person name="Labrenz M."/>
            <person name="Spormann A.M."/>
            <person name="Op Den Camp H."/>
            <person name="Overmann J."/>
            <person name="Amann R."/>
            <person name="Jetten M.S.M."/>
            <person name="Mascher T."/>
            <person name="Medema M.H."/>
            <person name="Devos D.P."/>
            <person name="Kaster A.-K."/>
            <person name="Ovreas L."/>
            <person name="Rohde M."/>
            <person name="Galperin M.Y."/>
            <person name="Jogler C."/>
        </authorList>
    </citation>
    <scope>NUCLEOTIDE SEQUENCE [LARGE SCALE GENOMIC DNA]</scope>
    <source>
        <strain evidence="16 17">Poly41</strain>
    </source>
</reference>
<evidence type="ECO:0000256" key="2">
    <source>
        <dbReference type="ARBA" id="ARBA00007663"/>
    </source>
</evidence>
<feature type="domain" description="YrdC-like" evidence="15">
    <location>
        <begin position="11"/>
        <end position="201"/>
    </location>
</feature>
<evidence type="ECO:0000256" key="7">
    <source>
        <dbReference type="ARBA" id="ARBA00022694"/>
    </source>
</evidence>
<evidence type="ECO:0000256" key="4">
    <source>
        <dbReference type="ARBA" id="ARBA00015492"/>
    </source>
</evidence>
<feature type="binding site" evidence="14">
    <location>
        <position position="56"/>
    </location>
    <ligand>
        <name>ATP</name>
        <dbReference type="ChEBI" id="CHEBI:30616"/>
    </ligand>
</feature>
<protein>
    <recommendedName>
        <fullName evidence="4 13">Threonylcarbamoyl-AMP synthase</fullName>
        <shortName evidence="13">TC-AMP synthase</shortName>
        <ecNumber evidence="3 13">2.7.7.87</ecNumber>
    </recommendedName>
    <alternativeName>
        <fullName evidence="11 13">L-threonylcarbamoyladenylate synthase</fullName>
    </alternativeName>
</protein>
<evidence type="ECO:0000256" key="14">
    <source>
        <dbReference type="PIRSR" id="PIRSR004930-1"/>
    </source>
</evidence>
<dbReference type="GO" id="GO:0005737">
    <property type="term" value="C:cytoplasm"/>
    <property type="evidence" value="ECO:0007669"/>
    <property type="project" value="UniProtKB-SubCell"/>
</dbReference>
<feature type="binding site" evidence="14">
    <location>
        <position position="65"/>
    </location>
    <ligand>
        <name>L-threonine</name>
        <dbReference type="ChEBI" id="CHEBI:57926"/>
    </ligand>
</feature>
<evidence type="ECO:0000256" key="6">
    <source>
        <dbReference type="ARBA" id="ARBA00022679"/>
    </source>
</evidence>
<dbReference type="Gene3D" id="3.90.870.10">
    <property type="entry name" value="DHBP synthase"/>
    <property type="match status" value="1"/>
</dbReference>
<evidence type="ECO:0000313" key="17">
    <source>
        <dbReference type="Proteomes" id="UP000319143"/>
    </source>
</evidence>
<keyword evidence="17" id="KW-1185">Reference proteome</keyword>
<feature type="binding site" evidence="14">
    <location>
        <position position="153"/>
    </location>
    <ligand>
        <name>ATP</name>
        <dbReference type="ChEBI" id="CHEBI:30616"/>
    </ligand>
</feature>
<proteinExistence type="inferred from homology"/>
<evidence type="ECO:0000256" key="12">
    <source>
        <dbReference type="ARBA" id="ARBA00048366"/>
    </source>
</evidence>
<name>A0A5C6DEQ0_9BACT</name>
<dbReference type="GO" id="GO:0005524">
    <property type="term" value="F:ATP binding"/>
    <property type="evidence" value="ECO:0007669"/>
    <property type="project" value="UniProtKB-UniRule"/>
</dbReference>
<dbReference type="InterPro" id="IPR005145">
    <property type="entry name" value="Sua5_C"/>
</dbReference>
<evidence type="ECO:0000256" key="1">
    <source>
        <dbReference type="ARBA" id="ARBA00004496"/>
    </source>
</evidence>
<dbReference type="GO" id="GO:0000049">
    <property type="term" value="F:tRNA binding"/>
    <property type="evidence" value="ECO:0007669"/>
    <property type="project" value="TreeGrafter"/>
</dbReference>
<feature type="binding site" evidence="14">
    <location>
        <position position="197"/>
    </location>
    <ligand>
        <name>ATP</name>
        <dbReference type="ChEBI" id="CHEBI:30616"/>
    </ligand>
</feature>
<dbReference type="PANTHER" id="PTHR17490">
    <property type="entry name" value="SUA5"/>
    <property type="match status" value="1"/>
</dbReference>
<comment type="function">
    <text evidence="13">Required for the formation of a threonylcarbamoyl group on adenosine at position 37 (t(6)A37) in tRNAs that read codons beginning with adenine.</text>
</comment>
<dbReference type="SUPFAM" id="SSF55821">
    <property type="entry name" value="YrdC/RibB"/>
    <property type="match status" value="1"/>
</dbReference>
<evidence type="ECO:0000256" key="10">
    <source>
        <dbReference type="ARBA" id="ARBA00022840"/>
    </source>
</evidence>
<keyword evidence="6 13" id="KW-0808">Transferase</keyword>
<keyword evidence="5 13" id="KW-0963">Cytoplasm</keyword>
<keyword evidence="9 13" id="KW-0547">Nucleotide-binding</keyword>
<dbReference type="OrthoDB" id="9814580at2"/>
<evidence type="ECO:0000256" key="5">
    <source>
        <dbReference type="ARBA" id="ARBA00022490"/>
    </source>
</evidence>
<dbReference type="RefSeq" id="WP_146528632.1">
    <property type="nucleotide sequence ID" value="NZ_SJPV01000008.1"/>
</dbReference>
<evidence type="ECO:0000256" key="3">
    <source>
        <dbReference type="ARBA" id="ARBA00012584"/>
    </source>
</evidence>
<dbReference type="Gene3D" id="3.40.50.11030">
    <property type="entry name" value="Threonylcarbamoyl-AMP synthase, C-terminal domain"/>
    <property type="match status" value="1"/>
</dbReference>
<dbReference type="PIRSF" id="PIRSF004930">
    <property type="entry name" value="Tln_factor_SUA5"/>
    <property type="match status" value="1"/>
</dbReference>
<evidence type="ECO:0000259" key="15">
    <source>
        <dbReference type="PROSITE" id="PS51163"/>
    </source>
</evidence>
<feature type="binding site" evidence="14">
    <location>
        <position position="145"/>
    </location>
    <ligand>
        <name>ATP</name>
        <dbReference type="ChEBI" id="CHEBI:30616"/>
    </ligand>
</feature>
<sequence>MTETLIQLPSESTLDRAVTLLGEGRLVVLPTETVYGLAANAWNREAVMRIFAAKQRPANNPLIVHVASVDRIGEAAALPVDGSTRQQFDALSDLWPGPLTLVLPRSEKVPPCVTAGRDTVAVRVPSHPVATRLLERCPFPIAAPSANRSNYISPTTAEHCARGLAGEVELIIDGGPCDCGVESTIVALDRSGARLLRPGAVSAEEVARRLDVPIERLIRQTQFEPGEIESPGMLREHYSPSTPLFLLAGNQAVDVLPRTGRIAFSPLDTAEATQYDRLETLSDSGDLNEVARRLFAALRRLDLLGLDQIHVDVCEPIGMGRAIMDRLCRAAAKHQP</sequence>
<dbReference type="PANTHER" id="PTHR17490:SF16">
    <property type="entry name" value="THREONYLCARBAMOYL-AMP SYNTHASE"/>
    <property type="match status" value="1"/>
</dbReference>
<comment type="catalytic activity">
    <reaction evidence="12 13">
        <text>L-threonine + hydrogencarbonate + ATP = L-threonylcarbamoyladenylate + diphosphate + H2O</text>
        <dbReference type="Rhea" id="RHEA:36407"/>
        <dbReference type="ChEBI" id="CHEBI:15377"/>
        <dbReference type="ChEBI" id="CHEBI:17544"/>
        <dbReference type="ChEBI" id="CHEBI:30616"/>
        <dbReference type="ChEBI" id="CHEBI:33019"/>
        <dbReference type="ChEBI" id="CHEBI:57926"/>
        <dbReference type="ChEBI" id="CHEBI:73682"/>
        <dbReference type="EC" id="2.7.7.87"/>
    </reaction>
</comment>
<evidence type="ECO:0000256" key="13">
    <source>
        <dbReference type="PIRNR" id="PIRNR004930"/>
    </source>
</evidence>
<feature type="binding site" evidence="14">
    <location>
        <position position="143"/>
    </location>
    <ligand>
        <name>L-threonine</name>
        <dbReference type="ChEBI" id="CHEBI:57926"/>
    </ligand>
</feature>
<dbReference type="InterPro" id="IPR038385">
    <property type="entry name" value="Sua5/YwlC_C"/>
</dbReference>
<dbReference type="EC" id="2.7.7.87" evidence="3 13"/>
<feature type="binding site" evidence="14">
    <location>
        <position position="183"/>
    </location>
    <ligand>
        <name>L-threonine</name>
        <dbReference type="ChEBI" id="CHEBI:57926"/>
    </ligand>
</feature>
<dbReference type="InterPro" id="IPR017945">
    <property type="entry name" value="DHBP_synth_RibB-like_a/b_dom"/>
</dbReference>
<gene>
    <name evidence="16" type="primary">ywlC</name>
    <name evidence="16" type="ORF">Poly41_43670</name>
</gene>
<evidence type="ECO:0000256" key="9">
    <source>
        <dbReference type="ARBA" id="ARBA00022741"/>
    </source>
</evidence>
<dbReference type="InterPro" id="IPR050156">
    <property type="entry name" value="TC-AMP_synthase_SUA5"/>
</dbReference>
<feature type="binding site" evidence="14">
    <location>
        <position position="60"/>
    </location>
    <ligand>
        <name>ATP</name>
        <dbReference type="ChEBI" id="CHEBI:30616"/>
    </ligand>
</feature>
<accession>A0A5C6DEQ0</accession>
<feature type="binding site" evidence="14">
    <location>
        <position position="123"/>
    </location>
    <ligand>
        <name>L-threonine</name>
        <dbReference type="ChEBI" id="CHEBI:57926"/>
    </ligand>
</feature>
<dbReference type="GO" id="GO:0008033">
    <property type="term" value="P:tRNA processing"/>
    <property type="evidence" value="ECO:0007669"/>
    <property type="project" value="UniProtKB-KW"/>
</dbReference>
<dbReference type="NCBIfam" id="TIGR00057">
    <property type="entry name" value="L-threonylcarbamoyladenylate synthase"/>
    <property type="match status" value="1"/>
</dbReference>
<keyword evidence="10 13" id="KW-0067">ATP-binding</keyword>
<keyword evidence="7 13" id="KW-0819">tRNA processing</keyword>
<dbReference type="PROSITE" id="PS51163">
    <property type="entry name" value="YRDC"/>
    <property type="match status" value="1"/>
</dbReference>
<dbReference type="EMBL" id="SJPV01000008">
    <property type="protein sequence ID" value="TWU34221.1"/>
    <property type="molecule type" value="Genomic_DNA"/>
</dbReference>
<dbReference type="AlphaFoldDB" id="A0A5C6DEQ0"/>
<dbReference type="Pfam" id="PF01300">
    <property type="entry name" value="Sua5_yciO_yrdC"/>
    <property type="match status" value="1"/>
</dbReference>
<comment type="caution">
    <text evidence="16">The sequence shown here is derived from an EMBL/GenBank/DDBJ whole genome shotgun (WGS) entry which is preliminary data.</text>
</comment>
<dbReference type="Proteomes" id="UP000319143">
    <property type="component" value="Unassembled WGS sequence"/>
</dbReference>
<dbReference type="GO" id="GO:0003725">
    <property type="term" value="F:double-stranded RNA binding"/>
    <property type="evidence" value="ECO:0007669"/>
    <property type="project" value="UniProtKB-UniRule"/>
</dbReference>
<evidence type="ECO:0000256" key="11">
    <source>
        <dbReference type="ARBA" id="ARBA00029774"/>
    </source>
</evidence>
<dbReference type="GO" id="GO:0061710">
    <property type="term" value="F:L-threonylcarbamoyladenylate synthase"/>
    <property type="evidence" value="ECO:0007669"/>
    <property type="project" value="UniProtKB-EC"/>
</dbReference>
<feature type="binding site" evidence="14">
    <location>
        <position position="33"/>
    </location>
    <ligand>
        <name>L-threonine</name>
        <dbReference type="ChEBI" id="CHEBI:57926"/>
    </ligand>
</feature>
<evidence type="ECO:0000313" key="16">
    <source>
        <dbReference type="EMBL" id="TWU34221.1"/>
    </source>
</evidence>
<dbReference type="InterPro" id="IPR006070">
    <property type="entry name" value="Sua5-like_dom"/>
</dbReference>
<organism evidence="16 17">
    <name type="scientific">Novipirellula artificiosorum</name>
    <dbReference type="NCBI Taxonomy" id="2528016"/>
    <lineage>
        <taxon>Bacteria</taxon>
        <taxon>Pseudomonadati</taxon>
        <taxon>Planctomycetota</taxon>
        <taxon>Planctomycetia</taxon>
        <taxon>Pirellulales</taxon>
        <taxon>Pirellulaceae</taxon>
        <taxon>Novipirellula</taxon>
    </lineage>
</organism>
<dbReference type="GO" id="GO:0006450">
    <property type="term" value="P:regulation of translational fidelity"/>
    <property type="evidence" value="ECO:0007669"/>
    <property type="project" value="TreeGrafter"/>
</dbReference>
<dbReference type="FunFam" id="3.90.870.10:FF:000009">
    <property type="entry name" value="Threonylcarbamoyl-AMP synthase, putative"/>
    <property type="match status" value="1"/>
</dbReference>
<feature type="binding site" evidence="14">
    <location>
        <position position="119"/>
    </location>
    <ligand>
        <name>ATP</name>
        <dbReference type="ChEBI" id="CHEBI:30616"/>
    </ligand>
</feature>
<dbReference type="InterPro" id="IPR010923">
    <property type="entry name" value="T(6)A37_SUA5"/>
</dbReference>
<dbReference type="Pfam" id="PF03481">
    <property type="entry name" value="Sua5_C"/>
    <property type="match status" value="1"/>
</dbReference>
<evidence type="ECO:0000256" key="8">
    <source>
        <dbReference type="ARBA" id="ARBA00022695"/>
    </source>
</evidence>